<keyword evidence="2" id="KW-0677">Repeat</keyword>
<dbReference type="InterPro" id="IPR000157">
    <property type="entry name" value="TIR_dom"/>
</dbReference>
<dbReference type="InterPro" id="IPR058192">
    <property type="entry name" value="WHD_ROQ1-like"/>
</dbReference>
<name>A0AAD4W126_PRUDU</name>
<dbReference type="Gene3D" id="3.40.50.10140">
    <property type="entry name" value="Toll/interleukin-1 receptor homology (TIR) domain"/>
    <property type="match status" value="1"/>
</dbReference>
<dbReference type="FunFam" id="3.40.50.10140:FF:000007">
    <property type="entry name" value="Disease resistance protein (TIR-NBS-LRR class)"/>
    <property type="match status" value="1"/>
</dbReference>
<dbReference type="EMBL" id="JAJFAZ020000004">
    <property type="protein sequence ID" value="KAI5334908.1"/>
    <property type="molecule type" value="Genomic_DNA"/>
</dbReference>
<keyword evidence="3" id="KW-0520">NAD</keyword>
<reference evidence="5 6" key="1">
    <citation type="journal article" date="2022" name="G3 (Bethesda)">
        <title>Whole-genome sequence and methylome profiling of the almond [Prunus dulcis (Mill.) D.A. Webb] cultivar 'Nonpareil'.</title>
        <authorList>
            <person name="D'Amico-Willman K.M."/>
            <person name="Ouma W.Z."/>
            <person name="Meulia T."/>
            <person name="Sideli G.M."/>
            <person name="Gradziel T.M."/>
            <person name="Fresnedo-Ramirez J."/>
        </authorList>
    </citation>
    <scope>NUCLEOTIDE SEQUENCE [LARGE SCALE GENOMIC DNA]</scope>
    <source>
        <strain evidence="5">Clone GOH B32 T37-40</strain>
    </source>
</reference>
<dbReference type="SUPFAM" id="SSF52058">
    <property type="entry name" value="L domain-like"/>
    <property type="match status" value="1"/>
</dbReference>
<dbReference type="Pfam" id="PF23282">
    <property type="entry name" value="WHD_ROQ1"/>
    <property type="match status" value="1"/>
</dbReference>
<evidence type="ECO:0000256" key="2">
    <source>
        <dbReference type="ARBA" id="ARBA00022737"/>
    </source>
</evidence>
<dbReference type="InterPro" id="IPR035897">
    <property type="entry name" value="Toll_tir_struct_dom_sf"/>
</dbReference>
<organism evidence="5 6">
    <name type="scientific">Prunus dulcis</name>
    <name type="common">Almond</name>
    <name type="synonym">Amygdalus dulcis</name>
    <dbReference type="NCBI Taxonomy" id="3755"/>
    <lineage>
        <taxon>Eukaryota</taxon>
        <taxon>Viridiplantae</taxon>
        <taxon>Streptophyta</taxon>
        <taxon>Embryophyta</taxon>
        <taxon>Tracheophyta</taxon>
        <taxon>Spermatophyta</taxon>
        <taxon>Magnoliopsida</taxon>
        <taxon>eudicotyledons</taxon>
        <taxon>Gunneridae</taxon>
        <taxon>Pentapetalae</taxon>
        <taxon>rosids</taxon>
        <taxon>fabids</taxon>
        <taxon>Rosales</taxon>
        <taxon>Rosaceae</taxon>
        <taxon>Amygdaloideae</taxon>
        <taxon>Amygdaleae</taxon>
        <taxon>Prunus</taxon>
    </lineage>
</organism>
<evidence type="ECO:0000256" key="3">
    <source>
        <dbReference type="ARBA" id="ARBA00023027"/>
    </source>
</evidence>
<evidence type="ECO:0000256" key="1">
    <source>
        <dbReference type="ARBA" id="ARBA00022614"/>
    </source>
</evidence>
<gene>
    <name evidence="5" type="ORF">L3X38_025041</name>
</gene>
<protein>
    <recommendedName>
        <fullName evidence="4">TIR domain-containing protein</fullName>
    </recommendedName>
</protein>
<dbReference type="InterPro" id="IPR027417">
    <property type="entry name" value="P-loop_NTPase"/>
</dbReference>
<dbReference type="Gene3D" id="1.10.8.430">
    <property type="entry name" value="Helical domain of apoptotic protease-activating factors"/>
    <property type="match status" value="1"/>
</dbReference>
<dbReference type="Proteomes" id="UP001054821">
    <property type="component" value="Chromosome 4"/>
</dbReference>
<dbReference type="InterPro" id="IPR006912">
    <property type="entry name" value="Harbinger_derived_prot"/>
</dbReference>
<dbReference type="Pfam" id="PF04827">
    <property type="entry name" value="Plant_tran"/>
    <property type="match status" value="1"/>
</dbReference>
<dbReference type="Pfam" id="PF01582">
    <property type="entry name" value="TIR"/>
    <property type="match status" value="1"/>
</dbReference>
<evidence type="ECO:0000259" key="4">
    <source>
        <dbReference type="PROSITE" id="PS50104"/>
    </source>
</evidence>
<dbReference type="GO" id="GO:0006952">
    <property type="term" value="P:defense response"/>
    <property type="evidence" value="ECO:0007669"/>
    <property type="project" value="InterPro"/>
</dbReference>
<dbReference type="GO" id="GO:0043531">
    <property type="term" value="F:ADP binding"/>
    <property type="evidence" value="ECO:0007669"/>
    <property type="project" value="InterPro"/>
</dbReference>
<dbReference type="PANTHER" id="PTHR11017:SF267">
    <property type="entry name" value="TMV RESISTANCE PROTEIN N-LIKE"/>
    <property type="match status" value="1"/>
</dbReference>
<sequence>MALVRAADPQTSSVSSTCRYYRYDVFLSFRGQDTRKTFTDHLYANLVKAGFRTFRDEDEVERGEGIKPELQKAIKYSRTSVIVFSKNYASSRWCLNELVMILERLSADHVVLPVFYDVDPSDVRNQTGSLAKAFSRHQKTQPSSKVKEWRKALKEVADLAGMVLQNQADGYESKFINKIVQVIGEKLRRKPLSVPHIMIGMHSRLNELNLWLQDGSDDVGILVIYGMSGIGKTTIAKFVYNSNYGRFEGGSFLENIREVSQQPNGLVQLQTQLLSNILNGRNMKISSVSEGLTEIEDAISSKKVLLVLDDVDHMDQLDAVFQMKDQFYPGSKIIITTRHARLLRAHQVTKVHEVETLNSEESLELFSWHAFGQDHPIEGYIEYSQKIVGHCGGLPLALKVLGSSMYLGDSIDVWKSALEKLEAIPNGEIVNKLRVSYDSLQDDHDRNLFLHIACFFIGKDKDYIVNILDGCDFHTIVGIQNLIDRCLVSIDGKVVQMHDMILGMGRQIVRLESEKPWKRSRVWRHKDAFNILTEKNGTDSIEGLVLDMHMLPRNSHNSTEIVLETNAFARMHELKLLHLSHVQLDGSYAEFCTRLRWLCWNKFPLDSIPTDFPLGSLVVLEMQYSGLRQVFKGTKRLSSLKILDLSHSHSLTEITDFSFCPNLEKLILVDCERLVDVNESIGNLERLVYLSMKDCKNIRMLPDINELSVEMLRNMEFLKVLEMDEIPITQLWRGRSSCILSSLPCSLVNLSVWGCNLSDDDFPRDFSNLSSLRRLNVGNNPICVLPNCIQGLTRLDKLSFPMCKRLKSLVGLPEVDDLDIQHCISLEKITYQYFPRFNGYFRHHIWPLTLPHENRNLVEWEDSYKVEPIGRVDVDMINLLGLSNLESMAPSRIQKAFCSAIDQSPVQGLYERGIFSTFFAGNEVPGRFSHRSRRSSISFTMTSHRIQALVIFAAYASTVSDRPWNLTVGFFGFGAKIMARVRNKSKGQKWYYGPSQYGIPGEGEDMIWLSHWKFQNDQLEGGDRVVVSVVTQPCFRVKELGIQIVQEQEENHNTMMSTQHKTIPLLANYSTHDEHPADEFFNDTRDYLRRPTPRDLQRLLQKAEARGFPGMIGSIDCMHWQWKNCPTAWQGNYRNRKGQKSIILEAIAGFDTWVWHAFFGVAGSHNDLNVLGQSPVFNNVLRGQGPNVTYQVNNTVYQTGYYLADGIYPRWTTFIKSFRIPDPRSKNYLLPIKRDTGKMSKGVLASFKLGG</sequence>
<proteinExistence type="predicted"/>
<dbReference type="Gene3D" id="3.40.50.300">
    <property type="entry name" value="P-loop containing nucleotide triphosphate hydrolases"/>
    <property type="match status" value="1"/>
</dbReference>
<dbReference type="InterPro" id="IPR002182">
    <property type="entry name" value="NB-ARC"/>
</dbReference>
<dbReference type="InterPro" id="IPR032675">
    <property type="entry name" value="LRR_dom_sf"/>
</dbReference>
<keyword evidence="1" id="KW-0433">Leucine-rich repeat</keyword>
<dbReference type="Gene3D" id="3.80.10.10">
    <property type="entry name" value="Ribonuclease Inhibitor"/>
    <property type="match status" value="2"/>
</dbReference>
<dbReference type="PRINTS" id="PR00364">
    <property type="entry name" value="DISEASERSIST"/>
</dbReference>
<evidence type="ECO:0000313" key="5">
    <source>
        <dbReference type="EMBL" id="KAI5334908.1"/>
    </source>
</evidence>
<dbReference type="AlphaFoldDB" id="A0AAD4W126"/>
<feature type="domain" description="TIR" evidence="4">
    <location>
        <begin position="21"/>
        <end position="187"/>
    </location>
</feature>
<dbReference type="SMART" id="SM00255">
    <property type="entry name" value="TIR"/>
    <property type="match status" value="1"/>
</dbReference>
<comment type="caution">
    <text evidence="5">The sequence shown here is derived from an EMBL/GenBank/DDBJ whole genome shotgun (WGS) entry which is preliminary data.</text>
</comment>
<dbReference type="SUPFAM" id="SSF52200">
    <property type="entry name" value="Toll/Interleukin receptor TIR domain"/>
    <property type="match status" value="1"/>
</dbReference>
<dbReference type="SUPFAM" id="SSF52540">
    <property type="entry name" value="P-loop containing nucleoside triphosphate hydrolases"/>
    <property type="match status" value="1"/>
</dbReference>
<dbReference type="PROSITE" id="PS50104">
    <property type="entry name" value="TIR"/>
    <property type="match status" value="1"/>
</dbReference>
<dbReference type="GO" id="GO:0007165">
    <property type="term" value="P:signal transduction"/>
    <property type="evidence" value="ECO:0007669"/>
    <property type="project" value="InterPro"/>
</dbReference>
<keyword evidence="6" id="KW-1185">Reference proteome</keyword>
<dbReference type="PANTHER" id="PTHR11017">
    <property type="entry name" value="LEUCINE-RICH REPEAT-CONTAINING PROTEIN"/>
    <property type="match status" value="1"/>
</dbReference>
<evidence type="ECO:0000313" key="6">
    <source>
        <dbReference type="Proteomes" id="UP001054821"/>
    </source>
</evidence>
<dbReference type="Pfam" id="PF00931">
    <property type="entry name" value="NB-ARC"/>
    <property type="match status" value="1"/>
</dbReference>
<accession>A0AAD4W126</accession>
<dbReference type="InterPro" id="IPR044974">
    <property type="entry name" value="Disease_R_plants"/>
</dbReference>
<dbReference type="InterPro" id="IPR042197">
    <property type="entry name" value="Apaf_helical"/>
</dbReference>